<dbReference type="PANTHER" id="PTHR43042:SF3">
    <property type="entry name" value="RIBOSOMAL RNA LARGE SUBUNIT METHYLTRANSFERASE YWBD-RELATED"/>
    <property type="match status" value="1"/>
</dbReference>
<dbReference type="AlphaFoldDB" id="A0A0K1PI82"/>
<dbReference type="Proteomes" id="UP000055590">
    <property type="component" value="Chromosome"/>
</dbReference>
<evidence type="ECO:0000313" key="5">
    <source>
        <dbReference type="EMBL" id="AKU92819.1"/>
    </source>
</evidence>
<protein>
    <submittedName>
        <fullName evidence="5">23S rRNA (Guanine-N-2-)-methyltransferase rlmL</fullName>
    </submittedName>
</protein>
<proteinExistence type="predicted"/>
<dbReference type="GO" id="GO:0008168">
    <property type="term" value="F:methyltransferase activity"/>
    <property type="evidence" value="ECO:0007669"/>
    <property type="project" value="UniProtKB-KW"/>
</dbReference>
<keyword evidence="3" id="KW-0949">S-adenosyl-L-methionine</keyword>
<feature type="domain" description="S-adenosylmethionine-dependent methyltransferase" evidence="4">
    <location>
        <begin position="120"/>
        <end position="275"/>
    </location>
</feature>
<dbReference type="STRING" id="1391653.AKJ08_3206"/>
<dbReference type="InterPro" id="IPR019614">
    <property type="entry name" value="SAM-dep_methyl-trfase"/>
</dbReference>
<gene>
    <name evidence="5" type="ORF">AKJ08_3206</name>
</gene>
<dbReference type="Gene3D" id="3.40.50.150">
    <property type="entry name" value="Vaccinia Virus protein VP39"/>
    <property type="match status" value="1"/>
</dbReference>
<dbReference type="InterPro" id="IPR029063">
    <property type="entry name" value="SAM-dependent_MTases_sf"/>
</dbReference>
<keyword evidence="2 5" id="KW-0808">Transferase</keyword>
<evidence type="ECO:0000313" key="6">
    <source>
        <dbReference type="Proteomes" id="UP000055590"/>
    </source>
</evidence>
<dbReference type="PATRIC" id="fig|1391653.3.peg.3351"/>
<dbReference type="KEGG" id="vin:AKJ08_3206"/>
<accession>A0A0K1PI82</accession>
<sequence length="317" mass="36081">MAEPSEKSSPFANRLRKVAPQRMRQAARQGLTAFRLYDSDIPEYRFMVDWYGGHVHVVELAGGGFTPAAQREARAGEVRDAIRDELGVPPERIHWKTKAPKVWGQQQYEKLGSGGERVVVEEGGLRFWVNLDDYIDTGLFLDHRLTRARVGDEARGKRFLNLFCYTGSFTVYAAAGGASETTSVDLSNTYLDWTQENLELNGLWGPRHELIRSDVTRWCAQERGRLYDLIVLDPPSFSASKKMAETFDIQRDHVRLLDDVLALLAPGGALYFSTNFTGFQLDDRALPAFRFAEITPASIPDDIRNRKVHRCWRITRR</sequence>
<reference evidence="5 6" key="1">
    <citation type="submission" date="2015-08" db="EMBL/GenBank/DDBJ databases">
        <authorList>
            <person name="Babu N.S."/>
            <person name="Beckwith C.J."/>
            <person name="Beseler K.G."/>
            <person name="Brison A."/>
            <person name="Carone J.V."/>
            <person name="Caskin T.P."/>
            <person name="Diamond M."/>
            <person name="Durham M.E."/>
            <person name="Foxe J.M."/>
            <person name="Go M."/>
            <person name="Henderson B.A."/>
            <person name="Jones I.B."/>
            <person name="McGettigan J.A."/>
            <person name="Micheletti S.J."/>
            <person name="Nasrallah M.E."/>
            <person name="Ortiz D."/>
            <person name="Piller C.R."/>
            <person name="Privatt S.R."/>
            <person name="Schneider S.L."/>
            <person name="Sharp S."/>
            <person name="Smith T.C."/>
            <person name="Stanton J.D."/>
            <person name="Ullery H.E."/>
            <person name="Wilson R.J."/>
            <person name="Serrano M.G."/>
            <person name="Buck G."/>
            <person name="Lee V."/>
            <person name="Wang Y."/>
            <person name="Carvalho R."/>
            <person name="Voegtly L."/>
            <person name="Shi R."/>
            <person name="Duckworth R."/>
            <person name="Johnson A."/>
            <person name="Loviza R."/>
            <person name="Walstead R."/>
            <person name="Shah Z."/>
            <person name="Kiflezghi M."/>
            <person name="Wade K."/>
            <person name="Ball S.L."/>
            <person name="Bradley K.W."/>
            <person name="Asai D.J."/>
            <person name="Bowman C.A."/>
            <person name="Russell D.A."/>
            <person name="Pope W.H."/>
            <person name="Jacobs-Sera D."/>
            <person name="Hendrix R.W."/>
            <person name="Hatfull G.F."/>
        </authorList>
    </citation>
    <scope>NUCLEOTIDE SEQUENCE [LARGE SCALE GENOMIC DNA]</scope>
    <source>
        <strain evidence="5 6">DSM 27710</strain>
    </source>
</reference>
<keyword evidence="6" id="KW-1185">Reference proteome</keyword>
<evidence type="ECO:0000256" key="1">
    <source>
        <dbReference type="ARBA" id="ARBA00022603"/>
    </source>
</evidence>
<dbReference type="EMBL" id="CP012332">
    <property type="protein sequence ID" value="AKU92819.1"/>
    <property type="molecule type" value="Genomic_DNA"/>
</dbReference>
<organism evidence="5 6">
    <name type="scientific">Vulgatibacter incomptus</name>
    <dbReference type="NCBI Taxonomy" id="1391653"/>
    <lineage>
        <taxon>Bacteria</taxon>
        <taxon>Pseudomonadati</taxon>
        <taxon>Myxococcota</taxon>
        <taxon>Myxococcia</taxon>
        <taxon>Myxococcales</taxon>
        <taxon>Cystobacterineae</taxon>
        <taxon>Vulgatibacteraceae</taxon>
        <taxon>Vulgatibacter</taxon>
    </lineage>
</organism>
<dbReference type="RefSeq" id="WP_050726934.1">
    <property type="nucleotide sequence ID" value="NZ_CP012332.1"/>
</dbReference>
<evidence type="ECO:0000259" key="4">
    <source>
        <dbReference type="Pfam" id="PF10672"/>
    </source>
</evidence>
<keyword evidence="1 5" id="KW-0489">Methyltransferase</keyword>
<evidence type="ECO:0000256" key="3">
    <source>
        <dbReference type="ARBA" id="ARBA00022691"/>
    </source>
</evidence>
<dbReference type="Pfam" id="PF10672">
    <property type="entry name" value="Methyltrans_SAM"/>
    <property type="match status" value="1"/>
</dbReference>
<dbReference type="GO" id="GO:0032259">
    <property type="term" value="P:methylation"/>
    <property type="evidence" value="ECO:0007669"/>
    <property type="project" value="UniProtKB-KW"/>
</dbReference>
<dbReference type="Gene3D" id="3.30.750.80">
    <property type="entry name" value="RNA methyltransferase domain (HRMD) like"/>
    <property type="match status" value="1"/>
</dbReference>
<dbReference type="PANTHER" id="PTHR43042">
    <property type="entry name" value="SAM-DEPENDENT METHYLTRANSFERASE"/>
    <property type="match status" value="1"/>
</dbReference>
<evidence type="ECO:0000256" key="2">
    <source>
        <dbReference type="ARBA" id="ARBA00022679"/>
    </source>
</evidence>
<dbReference type="SUPFAM" id="SSF53335">
    <property type="entry name" value="S-adenosyl-L-methionine-dependent methyltransferases"/>
    <property type="match status" value="1"/>
</dbReference>
<dbReference type="CDD" id="cd02440">
    <property type="entry name" value="AdoMet_MTases"/>
    <property type="match status" value="1"/>
</dbReference>
<name>A0A0K1PI82_9BACT</name>